<evidence type="ECO:0000313" key="2">
    <source>
        <dbReference type="EMBL" id="KAF0730819.1"/>
    </source>
</evidence>
<accession>A0A6G0WTQ7</accession>
<dbReference type="EMBL" id="VJMJ01000150">
    <property type="protein sequence ID" value="KAF0730819.1"/>
    <property type="molecule type" value="Genomic_DNA"/>
</dbReference>
<protein>
    <recommendedName>
        <fullName evidence="4">PDZ domain-containing protein</fullName>
    </recommendedName>
</protein>
<dbReference type="Proteomes" id="UP000481153">
    <property type="component" value="Unassembled WGS sequence"/>
</dbReference>
<dbReference type="InterPro" id="IPR036034">
    <property type="entry name" value="PDZ_sf"/>
</dbReference>
<keyword evidence="3" id="KW-1185">Reference proteome</keyword>
<feature type="compositionally biased region" description="Low complexity" evidence="1">
    <location>
        <begin position="24"/>
        <end position="46"/>
    </location>
</feature>
<evidence type="ECO:0000256" key="1">
    <source>
        <dbReference type="SAM" id="MobiDB-lite"/>
    </source>
</evidence>
<proteinExistence type="predicted"/>
<dbReference type="SUPFAM" id="SSF50156">
    <property type="entry name" value="PDZ domain-like"/>
    <property type="match status" value="1"/>
</dbReference>
<comment type="caution">
    <text evidence="2">The sequence shown here is derived from an EMBL/GenBank/DDBJ whole genome shotgun (WGS) entry which is preliminary data.</text>
</comment>
<feature type="region of interest" description="Disordered" evidence="1">
    <location>
        <begin position="1"/>
        <end position="46"/>
    </location>
</feature>
<dbReference type="VEuPathDB" id="FungiDB:AeMF1_003231"/>
<evidence type="ECO:0008006" key="4">
    <source>
        <dbReference type="Google" id="ProtNLM"/>
    </source>
</evidence>
<organism evidence="2 3">
    <name type="scientific">Aphanomyces euteiches</name>
    <dbReference type="NCBI Taxonomy" id="100861"/>
    <lineage>
        <taxon>Eukaryota</taxon>
        <taxon>Sar</taxon>
        <taxon>Stramenopiles</taxon>
        <taxon>Oomycota</taxon>
        <taxon>Saprolegniomycetes</taxon>
        <taxon>Saprolegniales</taxon>
        <taxon>Verrucalvaceae</taxon>
        <taxon>Aphanomyces</taxon>
    </lineage>
</organism>
<reference evidence="2 3" key="1">
    <citation type="submission" date="2019-07" db="EMBL/GenBank/DDBJ databases">
        <title>Genomics analysis of Aphanomyces spp. identifies a new class of oomycete effector associated with host adaptation.</title>
        <authorList>
            <person name="Gaulin E."/>
        </authorList>
    </citation>
    <scope>NUCLEOTIDE SEQUENCE [LARGE SCALE GENOMIC DNA]</scope>
    <source>
        <strain evidence="2 3">ATCC 201684</strain>
    </source>
</reference>
<evidence type="ECO:0000313" key="3">
    <source>
        <dbReference type="Proteomes" id="UP000481153"/>
    </source>
</evidence>
<gene>
    <name evidence="2" type="ORF">Ae201684_011821</name>
</gene>
<name>A0A6G0WTQ7_9STRA</name>
<dbReference type="AlphaFoldDB" id="A0A6G0WTQ7"/>
<sequence>MTRTSKTVPQFADSYAKLDDHRSPWSPLSASTASSSSSSSFSSPASSRPAIYDVVWEGGDLGIVLATPSLTVSHISSRARSRGIQFTKLGDVFIGLNGVDMRPFPFRVVLQALQECPFPATLHLARHDVAPMCSMAAAAPPKRERLAFTPPAAAAAIANQVTSPRHAKGVATLLESRPAAKWAHSKPLYNATRHSY</sequence>